<keyword evidence="4" id="KW-1185">Reference proteome</keyword>
<comment type="similarity">
    <text evidence="1">Belongs to the RelE toxin family.</text>
</comment>
<dbReference type="Pfam" id="PF05016">
    <property type="entry name" value="ParE_toxin"/>
    <property type="match status" value="1"/>
</dbReference>
<dbReference type="Gene3D" id="3.30.2310.20">
    <property type="entry name" value="RelE-like"/>
    <property type="match status" value="1"/>
</dbReference>
<dbReference type="EMBL" id="JAUHJS010000003">
    <property type="protein sequence ID" value="MDN4165369.1"/>
    <property type="molecule type" value="Genomic_DNA"/>
</dbReference>
<dbReference type="InterPro" id="IPR051803">
    <property type="entry name" value="TA_system_RelE-like_toxin"/>
</dbReference>
<dbReference type="SUPFAM" id="SSF143011">
    <property type="entry name" value="RelE-like"/>
    <property type="match status" value="1"/>
</dbReference>
<dbReference type="RefSeq" id="WP_320003894.1">
    <property type="nucleotide sequence ID" value="NZ_JAUHJS010000003.1"/>
</dbReference>
<name>A0ABT8F536_9BACT</name>
<reference evidence="3" key="1">
    <citation type="submission" date="2023-06" db="EMBL/GenBank/DDBJ databases">
        <title>Cytophagales bacterium Strain LB-30, isolated from soil.</title>
        <authorList>
            <person name="Liu B."/>
        </authorList>
    </citation>
    <scope>NUCLEOTIDE SEQUENCE</scope>
    <source>
        <strain evidence="3">LB-30</strain>
    </source>
</reference>
<accession>A0ABT8F536</accession>
<dbReference type="Proteomes" id="UP001168552">
    <property type="component" value="Unassembled WGS sequence"/>
</dbReference>
<protein>
    <submittedName>
        <fullName evidence="3">Type II toxin-antitoxin system RelE/ParE family toxin</fullName>
    </submittedName>
</protein>
<keyword evidence="2" id="KW-1277">Toxin-antitoxin system</keyword>
<dbReference type="PANTHER" id="PTHR33755:SF5">
    <property type="entry name" value="TYPE II TOXIN-ANTITOXIN SYSTEM RELE_PARE FAMILY TOXIN"/>
    <property type="match status" value="1"/>
</dbReference>
<dbReference type="PANTHER" id="PTHR33755">
    <property type="entry name" value="TOXIN PARE1-RELATED"/>
    <property type="match status" value="1"/>
</dbReference>
<evidence type="ECO:0000256" key="2">
    <source>
        <dbReference type="ARBA" id="ARBA00022649"/>
    </source>
</evidence>
<gene>
    <name evidence="3" type="ORF">QWY31_07640</name>
</gene>
<proteinExistence type="inferred from homology"/>
<organism evidence="3 4">
    <name type="scientific">Shiella aurantiaca</name>
    <dbReference type="NCBI Taxonomy" id="3058365"/>
    <lineage>
        <taxon>Bacteria</taxon>
        <taxon>Pseudomonadati</taxon>
        <taxon>Bacteroidota</taxon>
        <taxon>Cytophagia</taxon>
        <taxon>Cytophagales</taxon>
        <taxon>Shiellaceae</taxon>
        <taxon>Shiella</taxon>
    </lineage>
</organism>
<comment type="caution">
    <text evidence="3">The sequence shown here is derived from an EMBL/GenBank/DDBJ whole genome shotgun (WGS) entry which is preliminary data.</text>
</comment>
<dbReference type="InterPro" id="IPR007712">
    <property type="entry name" value="RelE/ParE_toxin"/>
</dbReference>
<evidence type="ECO:0000313" key="3">
    <source>
        <dbReference type="EMBL" id="MDN4165369.1"/>
    </source>
</evidence>
<evidence type="ECO:0000256" key="1">
    <source>
        <dbReference type="ARBA" id="ARBA00006226"/>
    </source>
</evidence>
<sequence>MVEIRWLKEALDDMKDIHGYIARDSKSYARRQVVQLTDKVQILKTRILIGKIVEEVSREDIREIVHGHYRIIYRIVNDKRVDVLFVHHGARDIHRRLKDV</sequence>
<evidence type="ECO:0000313" key="4">
    <source>
        <dbReference type="Proteomes" id="UP001168552"/>
    </source>
</evidence>
<dbReference type="InterPro" id="IPR035093">
    <property type="entry name" value="RelE/ParE_toxin_dom_sf"/>
</dbReference>